<evidence type="ECO:0000256" key="9">
    <source>
        <dbReference type="ARBA" id="ARBA00041206"/>
    </source>
</evidence>
<evidence type="ECO:0000256" key="7">
    <source>
        <dbReference type="ARBA" id="ARBA00038016"/>
    </source>
</evidence>
<evidence type="ECO:0000313" key="11">
    <source>
        <dbReference type="Proteomes" id="UP001176961"/>
    </source>
</evidence>
<dbReference type="InterPro" id="IPR008914">
    <property type="entry name" value="PEBP"/>
</dbReference>
<evidence type="ECO:0000256" key="4">
    <source>
        <dbReference type="ARBA" id="ARBA00023054"/>
    </source>
</evidence>
<sequence>MIASSIDRAEVTKIYLKNAHRGRGHTNCVPCEQSHVERYVLTENLIYKAECLRPTVIPGEPVIHSENYHDALCTLFQSKVKVDYEKSNAGFKRRCSNMYSAIEDHPTKKPVISSKEKHEKADLQQYDLIVDPDTTNFETLAVLNHYKIFEHLFGPGVFFENVQSMDVAFGENGVYYGNTLLAKDAQTQPQVGIESIKPGGYNTLLMLNLDGNPYEKEGPITHWFVANIPDGKGVDEGEEIVNYVQPLPFYGTGYHRVVFLLFRHNQKLNSSLTLNSKSLDGRILQLSRFYKDNEDIITPSSVLFFQTCYDDSVRLQLHEMGLKSPLYEYKYNEPLKPEQKEFPKRPQPFDMYLDMYRDPKEVEKELLEERLKRAQLDDYQAPKWLDPNYNENKKNLPAWQHRRILAREVHKVPYSTIWSGRKKYDPGENLILNLSSTSESAELPLEQWFRQDSANNFHMRIPALS</sequence>
<reference evidence="10" key="1">
    <citation type="submission" date="2023-07" db="EMBL/GenBank/DDBJ databases">
        <authorList>
            <consortium name="CYATHOMIX"/>
        </authorList>
    </citation>
    <scope>NUCLEOTIDE SEQUENCE</scope>
    <source>
        <strain evidence="10">N/A</strain>
    </source>
</reference>
<dbReference type="PANTHER" id="PTHR11362">
    <property type="entry name" value="PHOSPHATIDYLETHANOLAMINE-BINDING PROTEIN"/>
    <property type="match status" value="1"/>
</dbReference>
<dbReference type="GO" id="GO:0005762">
    <property type="term" value="C:mitochondrial large ribosomal subunit"/>
    <property type="evidence" value="ECO:0007669"/>
    <property type="project" value="TreeGrafter"/>
</dbReference>
<evidence type="ECO:0000313" key="10">
    <source>
        <dbReference type="EMBL" id="CAJ0592857.1"/>
    </source>
</evidence>
<comment type="subcellular location">
    <subcellularLocation>
        <location evidence="1">Mitochondrion</location>
    </subcellularLocation>
</comment>
<evidence type="ECO:0000256" key="2">
    <source>
        <dbReference type="ARBA" id="ARBA00022946"/>
    </source>
</evidence>
<evidence type="ECO:0000256" key="1">
    <source>
        <dbReference type="ARBA" id="ARBA00004173"/>
    </source>
</evidence>
<dbReference type="SUPFAM" id="SSF49777">
    <property type="entry name" value="PEBP-like"/>
    <property type="match status" value="1"/>
</dbReference>
<accession>A0AA36GKK1</accession>
<keyword evidence="6" id="KW-0687">Ribonucleoprotein</keyword>
<dbReference type="Pfam" id="PF01161">
    <property type="entry name" value="PBP"/>
    <property type="match status" value="1"/>
</dbReference>
<comment type="caution">
    <text evidence="10">The sequence shown here is derived from an EMBL/GenBank/DDBJ whole genome shotgun (WGS) entry which is preliminary data.</text>
</comment>
<evidence type="ECO:0000256" key="5">
    <source>
        <dbReference type="ARBA" id="ARBA00023128"/>
    </source>
</evidence>
<evidence type="ECO:0000256" key="8">
    <source>
        <dbReference type="ARBA" id="ARBA00039444"/>
    </source>
</evidence>
<gene>
    <name evidence="10" type="ORF">CYNAS_LOCUS4840</name>
</gene>
<comment type="similarity">
    <text evidence="7">Belongs to the phosphatidylethanolamine-binding protein family. Mitochondrion-specific ribosomal protein mL38 subfamily.</text>
</comment>
<dbReference type="InterPro" id="IPR036610">
    <property type="entry name" value="PEBP-like_sf"/>
</dbReference>
<dbReference type="PANTHER" id="PTHR11362:SF133">
    <property type="entry name" value="LARGE RIBOSOMAL SUBUNIT PROTEIN ML38"/>
    <property type="match status" value="1"/>
</dbReference>
<evidence type="ECO:0000256" key="3">
    <source>
        <dbReference type="ARBA" id="ARBA00022980"/>
    </source>
</evidence>
<organism evidence="10 11">
    <name type="scientific">Cylicocyclus nassatus</name>
    <name type="common">Nematode worm</name>
    <dbReference type="NCBI Taxonomy" id="53992"/>
    <lineage>
        <taxon>Eukaryota</taxon>
        <taxon>Metazoa</taxon>
        <taxon>Ecdysozoa</taxon>
        <taxon>Nematoda</taxon>
        <taxon>Chromadorea</taxon>
        <taxon>Rhabditida</taxon>
        <taxon>Rhabditina</taxon>
        <taxon>Rhabditomorpha</taxon>
        <taxon>Strongyloidea</taxon>
        <taxon>Strongylidae</taxon>
        <taxon>Cylicocyclus</taxon>
    </lineage>
</organism>
<dbReference type="Proteomes" id="UP001176961">
    <property type="component" value="Unassembled WGS sequence"/>
</dbReference>
<keyword evidence="4" id="KW-0175">Coiled coil</keyword>
<dbReference type="InterPro" id="IPR035810">
    <property type="entry name" value="PEBP_euk"/>
</dbReference>
<name>A0AA36GKK1_CYLNA</name>
<keyword evidence="2" id="KW-0809">Transit peptide</keyword>
<dbReference type="EMBL" id="CATQJL010000112">
    <property type="protein sequence ID" value="CAJ0592857.1"/>
    <property type="molecule type" value="Genomic_DNA"/>
</dbReference>
<dbReference type="AlphaFoldDB" id="A0AA36GKK1"/>
<keyword evidence="5" id="KW-0496">Mitochondrion</keyword>
<keyword evidence="3" id="KW-0689">Ribosomal protein</keyword>
<keyword evidence="11" id="KW-1185">Reference proteome</keyword>
<dbReference type="CDD" id="cd00866">
    <property type="entry name" value="PEBP_euk"/>
    <property type="match status" value="1"/>
</dbReference>
<evidence type="ECO:0000256" key="6">
    <source>
        <dbReference type="ARBA" id="ARBA00023274"/>
    </source>
</evidence>
<proteinExistence type="inferred from homology"/>
<protein>
    <recommendedName>
        <fullName evidence="8">Large ribosomal subunit protein mL38</fullName>
    </recommendedName>
    <alternativeName>
        <fullName evidence="9">39S ribosomal protein L38, mitochondrial</fullName>
    </alternativeName>
</protein>
<dbReference type="Gene3D" id="3.90.280.10">
    <property type="entry name" value="PEBP-like"/>
    <property type="match status" value="1"/>
</dbReference>